<dbReference type="eggNOG" id="COG1256">
    <property type="taxonomic scope" value="Bacteria"/>
</dbReference>
<gene>
    <name evidence="7" type="primary">flgK</name>
    <name evidence="10" type="ORF">thalar_03079</name>
</gene>
<dbReference type="RefSeq" id="WP_021102428.1">
    <property type="nucleotide sequence ID" value="NZ_KE557314.1"/>
</dbReference>
<evidence type="ECO:0000259" key="8">
    <source>
        <dbReference type="Pfam" id="PF06429"/>
    </source>
</evidence>
<comment type="similarity">
    <text evidence="3 7">Belongs to the flagella basal body rod proteins family.</text>
</comment>
<dbReference type="SUPFAM" id="SSF64518">
    <property type="entry name" value="Phase 1 flagellin"/>
    <property type="match status" value="1"/>
</dbReference>
<keyword evidence="10" id="KW-0282">Flagellum</keyword>
<keyword evidence="10" id="KW-0969">Cilium</keyword>
<feature type="domain" description="Flagellar basal-body/hook protein C-terminal" evidence="8">
    <location>
        <begin position="441"/>
        <end position="478"/>
    </location>
</feature>
<keyword evidence="6 7" id="KW-0975">Bacterial flagellum</keyword>
<proteinExistence type="inferred from homology"/>
<protein>
    <recommendedName>
        <fullName evidence="4 7">Flagellar hook-associated protein 1</fullName>
        <shortName evidence="7">HAP1</shortName>
    </recommendedName>
</protein>
<organism evidence="10 11">
    <name type="scientific">Litoreibacter arenae DSM 19593</name>
    <dbReference type="NCBI Taxonomy" id="1123360"/>
    <lineage>
        <taxon>Bacteria</taxon>
        <taxon>Pseudomonadati</taxon>
        <taxon>Pseudomonadota</taxon>
        <taxon>Alphaproteobacteria</taxon>
        <taxon>Rhodobacterales</taxon>
        <taxon>Roseobacteraceae</taxon>
        <taxon>Litoreibacter</taxon>
    </lineage>
</organism>
<dbReference type="GO" id="GO:0009424">
    <property type="term" value="C:bacterial-type flagellum hook"/>
    <property type="evidence" value="ECO:0007669"/>
    <property type="project" value="UniProtKB-UniRule"/>
</dbReference>
<dbReference type="STRING" id="1123360.thalar_03079"/>
<evidence type="ECO:0000313" key="11">
    <source>
        <dbReference type="Proteomes" id="UP000015351"/>
    </source>
</evidence>
<dbReference type="Pfam" id="PF06429">
    <property type="entry name" value="Flg_bbr_C"/>
    <property type="match status" value="1"/>
</dbReference>
<dbReference type="InterPro" id="IPR002371">
    <property type="entry name" value="FlgK"/>
</dbReference>
<dbReference type="GO" id="GO:0005576">
    <property type="term" value="C:extracellular region"/>
    <property type="evidence" value="ECO:0007669"/>
    <property type="project" value="UniProtKB-SubCell"/>
</dbReference>
<evidence type="ECO:0000256" key="3">
    <source>
        <dbReference type="ARBA" id="ARBA00009677"/>
    </source>
</evidence>
<dbReference type="Proteomes" id="UP000015351">
    <property type="component" value="Unassembled WGS sequence"/>
</dbReference>
<evidence type="ECO:0000256" key="1">
    <source>
        <dbReference type="ARBA" id="ARBA00004365"/>
    </source>
</evidence>
<dbReference type="AlphaFoldDB" id="S9QBK8"/>
<name>S9QBK8_9RHOB</name>
<dbReference type="InterPro" id="IPR053927">
    <property type="entry name" value="FlgK_helical"/>
</dbReference>
<dbReference type="EMBL" id="AONI01000015">
    <property type="protein sequence ID" value="EPX77357.1"/>
    <property type="molecule type" value="Genomic_DNA"/>
</dbReference>
<sequence>MSMSASLSNAISGINAVSRAAELVSANVANAMTEGYGRRDLSLGSATVGGVQINGVERVVSQAAIADRRLSQAEQGFQDARASFFTRVEQAVGTPDSASSLTAFMDRFDQSLITASADPSNASRLTAVLDAAVGLAGKINQISDGLQSDRETADRAIGSQVNQLNSALQDVARLNKEIHQQVNSGGDPSGLMDQRQVLIDSVSAVVPVQTVTRSYGQVALVTPNGTTLVDYQAAQFRFSPTGTITPDMSLASGALSGLEIDGASSVSGTPFDAIAGGSLAASFTLRDDDIPQLQANLDALSRDLMERSAAADSSPAPGQVGLFTDRGVSLDPALEAGLASRLAINDAVRPSSGGAVWRLRDGINAATPGPASDGTLLGAYERAFSDAGLPVSGAFSNGGSSSALMADFTSQIGQERQLASQRQSYAAAKVQAFQDVERAGGVNTDQEMQKLLLIERNFAANAKVIQAVDEMLQSLLRI</sequence>
<evidence type="ECO:0000256" key="4">
    <source>
        <dbReference type="ARBA" id="ARBA00016244"/>
    </source>
</evidence>
<reference evidence="11" key="1">
    <citation type="journal article" date="2013" name="Stand. Genomic Sci.">
        <title>Genome sequence of the Litoreibacter arenae type strain (DSM 19593(T)), a member of the Roseobacter clade isolated from sea sand.</title>
        <authorList>
            <person name="Riedel T."/>
            <person name="Fiebig A."/>
            <person name="Petersen J."/>
            <person name="Gronow S."/>
            <person name="Kyrpides N.C."/>
            <person name="Goker M."/>
            <person name="Klenk H.P."/>
        </authorList>
    </citation>
    <scope>NUCLEOTIDE SEQUENCE [LARGE SCALE GENOMIC DNA]</scope>
    <source>
        <strain evidence="11">DSM 19593</strain>
    </source>
</reference>
<dbReference type="Pfam" id="PF22638">
    <property type="entry name" value="FlgK_D1"/>
    <property type="match status" value="1"/>
</dbReference>
<dbReference type="GO" id="GO:0044780">
    <property type="term" value="P:bacterial-type flagellum assembly"/>
    <property type="evidence" value="ECO:0007669"/>
    <property type="project" value="InterPro"/>
</dbReference>
<dbReference type="PANTHER" id="PTHR30033:SF1">
    <property type="entry name" value="FLAGELLAR HOOK-ASSOCIATED PROTEIN 1"/>
    <property type="match status" value="1"/>
</dbReference>
<dbReference type="GO" id="GO:0005198">
    <property type="term" value="F:structural molecule activity"/>
    <property type="evidence" value="ECO:0007669"/>
    <property type="project" value="UniProtKB-UniRule"/>
</dbReference>
<comment type="subcellular location">
    <subcellularLocation>
        <location evidence="1 7">Bacterial flagellum</location>
    </subcellularLocation>
    <subcellularLocation>
        <location evidence="2 7">Secreted</location>
    </subcellularLocation>
</comment>
<dbReference type="PANTHER" id="PTHR30033">
    <property type="entry name" value="FLAGELLAR HOOK-ASSOCIATED PROTEIN 1"/>
    <property type="match status" value="1"/>
</dbReference>
<evidence type="ECO:0000313" key="10">
    <source>
        <dbReference type="EMBL" id="EPX77357.1"/>
    </source>
</evidence>
<feature type="domain" description="Flagellar hook-associated protein FlgK helical" evidence="9">
    <location>
        <begin position="87"/>
        <end position="307"/>
    </location>
</feature>
<dbReference type="NCBIfam" id="TIGR02492">
    <property type="entry name" value="flgK_ends"/>
    <property type="match status" value="1"/>
</dbReference>
<dbReference type="OrthoDB" id="7181295at2"/>
<accession>S9QBK8</accession>
<keyword evidence="5 7" id="KW-0964">Secreted</keyword>
<dbReference type="PRINTS" id="PR01005">
    <property type="entry name" value="FLGHOOKAP1"/>
</dbReference>
<evidence type="ECO:0000259" key="9">
    <source>
        <dbReference type="Pfam" id="PF22638"/>
    </source>
</evidence>
<evidence type="ECO:0000256" key="7">
    <source>
        <dbReference type="RuleBase" id="RU362065"/>
    </source>
</evidence>
<evidence type="ECO:0000256" key="2">
    <source>
        <dbReference type="ARBA" id="ARBA00004613"/>
    </source>
</evidence>
<keyword evidence="11" id="KW-1185">Reference proteome</keyword>
<evidence type="ECO:0000256" key="5">
    <source>
        <dbReference type="ARBA" id="ARBA00022525"/>
    </source>
</evidence>
<dbReference type="HOGENOM" id="CLU_012762_3_2_5"/>
<keyword evidence="10" id="KW-0966">Cell projection</keyword>
<dbReference type="InterPro" id="IPR010930">
    <property type="entry name" value="Flg_bb/hook_C_dom"/>
</dbReference>
<comment type="caution">
    <text evidence="10">The sequence shown here is derived from an EMBL/GenBank/DDBJ whole genome shotgun (WGS) entry which is preliminary data.</text>
</comment>
<evidence type="ECO:0000256" key="6">
    <source>
        <dbReference type="ARBA" id="ARBA00023143"/>
    </source>
</evidence>